<dbReference type="RefSeq" id="WP_075885118.1">
    <property type="nucleotide sequence ID" value="NZ_CAOLJF010000007.1"/>
</dbReference>
<evidence type="ECO:0000313" key="3">
    <source>
        <dbReference type="Proteomes" id="UP000186758"/>
    </source>
</evidence>
<reference evidence="2 3" key="1">
    <citation type="submission" date="2016-11" db="EMBL/GenBank/DDBJ databases">
        <title>Description of two novel members of the family Erysipelotrichaceae: Ileibacterium lipovorans gen. nov., sp. nov. and Dubosiella newyorkensis, gen. nov., sp. nov.</title>
        <authorList>
            <person name="Cox L.M."/>
            <person name="Sohn J."/>
            <person name="Tyrrell K.L."/>
            <person name="Citron D.M."/>
            <person name="Lawson P.A."/>
            <person name="Patel N.B."/>
            <person name="Iizumi T."/>
            <person name="Perez-Perez G.I."/>
            <person name="Goldstein E.J."/>
            <person name="Blaser M.J."/>
        </authorList>
    </citation>
    <scope>NUCLEOTIDE SEQUENCE [LARGE SCALE GENOMIC DNA]</scope>
    <source>
        <strain evidence="2 3">NYU-BL-K8</strain>
    </source>
</reference>
<name>A0A1Q9YL80_9FIRM</name>
<protein>
    <submittedName>
        <fullName evidence="2">Uncharacterized protein</fullName>
    </submittedName>
</protein>
<organism evidence="2 3">
    <name type="scientific">Faecalibaculum rodentium</name>
    <dbReference type="NCBI Taxonomy" id="1702221"/>
    <lineage>
        <taxon>Bacteria</taxon>
        <taxon>Bacillati</taxon>
        <taxon>Bacillota</taxon>
        <taxon>Erysipelotrichia</taxon>
        <taxon>Erysipelotrichales</taxon>
        <taxon>Erysipelotrichaceae</taxon>
        <taxon>Faecalibaculum</taxon>
    </lineage>
</organism>
<proteinExistence type="predicted"/>
<keyword evidence="1" id="KW-1133">Transmembrane helix</keyword>
<dbReference type="Proteomes" id="UP000186758">
    <property type="component" value="Unassembled WGS sequence"/>
</dbReference>
<gene>
    <name evidence="2" type="ORF">BO223_04525</name>
</gene>
<evidence type="ECO:0000313" key="2">
    <source>
        <dbReference type="EMBL" id="OLU45617.1"/>
    </source>
</evidence>
<keyword evidence="1" id="KW-0812">Transmembrane</keyword>
<accession>A0A1Q9YL80</accession>
<dbReference type="EMBL" id="MPJZ01000046">
    <property type="protein sequence ID" value="OLU45617.1"/>
    <property type="molecule type" value="Genomic_DNA"/>
</dbReference>
<feature type="transmembrane region" description="Helical" evidence="1">
    <location>
        <begin position="20"/>
        <end position="38"/>
    </location>
</feature>
<evidence type="ECO:0000256" key="1">
    <source>
        <dbReference type="SAM" id="Phobius"/>
    </source>
</evidence>
<comment type="caution">
    <text evidence="2">The sequence shown here is derived from an EMBL/GenBank/DDBJ whole genome shotgun (WGS) entry which is preliminary data.</text>
</comment>
<keyword evidence="1" id="KW-0472">Membrane</keyword>
<sequence>MPQTRTGKQRAVNTRTRLRAAAVFLCLALIVVSAYFLLRSTRSGSAGQVPVRTLEEMFTGQEPAVFLKVRTNSGGQVTGREIPETVYVFKDGSVSEWKGTDRSVNLHTLGLSHDREILSMMKTPCFTDAEFVLRTENGQIEVFRAGNPLFTLLPGPVEIPLQDVTFTGWKMLDDENTLILVSGPQPENGRWKENDHVLTDPSWHDQFAFLQTHTADPACEGRQDPGQRQVPKDDLEGLRPGHYEAVYDMNLRSSCHRDAGTAGSLPAGEQVDIELLERAEDNSVWGRIEPGKWVCLKDAEYQYLQPVGEAAE</sequence>
<dbReference type="AlphaFoldDB" id="A0A1Q9YL80"/>